<protein>
    <submittedName>
        <fullName evidence="2">Uncharacterized protein</fullName>
    </submittedName>
</protein>
<evidence type="ECO:0000313" key="3">
    <source>
        <dbReference type="Proteomes" id="UP000076442"/>
    </source>
</evidence>
<feature type="region of interest" description="Disordered" evidence="1">
    <location>
        <begin position="43"/>
        <end position="67"/>
    </location>
</feature>
<feature type="compositionally biased region" description="Basic and acidic residues" evidence="1">
    <location>
        <begin position="50"/>
        <end position="59"/>
    </location>
</feature>
<evidence type="ECO:0000313" key="2">
    <source>
        <dbReference type="EMBL" id="KZD93384.1"/>
    </source>
</evidence>
<gene>
    <name evidence="2" type="ORF">B4122_1216</name>
</gene>
<dbReference type="EMBL" id="LJZV01000005">
    <property type="protein sequence ID" value="KZD93384.1"/>
    <property type="molecule type" value="Genomic_DNA"/>
</dbReference>
<proteinExistence type="predicted"/>
<reference evidence="2 3" key="1">
    <citation type="submission" date="2015-09" db="EMBL/GenBank/DDBJ databases">
        <title>Spore heat resistance.</title>
        <authorList>
            <person name="Boekhorst J."/>
            <person name="Berendsen E.M."/>
            <person name="Wells-Bennik M.H."/>
            <person name="Kuipers O.P."/>
        </authorList>
    </citation>
    <scope>NUCLEOTIDE SEQUENCE [LARGE SCALE GENOMIC DNA]</scope>
    <source>
        <strain evidence="2 3">B4122</strain>
    </source>
</reference>
<organism evidence="2 3">
    <name type="scientific">Bacillus subtilis</name>
    <dbReference type="NCBI Taxonomy" id="1423"/>
    <lineage>
        <taxon>Bacteria</taxon>
        <taxon>Bacillati</taxon>
        <taxon>Bacillota</taxon>
        <taxon>Bacilli</taxon>
        <taxon>Bacillales</taxon>
        <taxon>Bacillaceae</taxon>
        <taxon>Bacillus</taxon>
    </lineage>
</organism>
<sequence>MKKVSIFLLGVIGIILIVYFSKDHEDYTANSYIQEEVVNDDLGQSNNKVNSEKNEHNNQSEENEEYQEYDSIAYRLSNREVGNRNGQQEYKYTAYYVPNEQLEVYGKKANGIVNEENKEIKFWRYDVDFVPRKWDLILVKYPKGNHKKFIDIDILYSPIGEPYQWDGDN</sequence>
<dbReference type="Proteomes" id="UP000076442">
    <property type="component" value="Unassembled WGS sequence"/>
</dbReference>
<evidence type="ECO:0000256" key="1">
    <source>
        <dbReference type="SAM" id="MobiDB-lite"/>
    </source>
</evidence>
<comment type="caution">
    <text evidence="2">The sequence shown here is derived from an EMBL/GenBank/DDBJ whole genome shotgun (WGS) entry which is preliminary data.</text>
</comment>
<dbReference type="RefSeq" id="WP_029727200.1">
    <property type="nucleotide sequence ID" value="NZ_CAJNQI010000018.1"/>
</dbReference>
<accession>A0AAP1EAY1</accession>
<dbReference type="AlphaFoldDB" id="A0AAP1EAY1"/>
<name>A0AAP1EAY1_BACIU</name>